<evidence type="ECO:0000259" key="2">
    <source>
        <dbReference type="PROSITE" id="PS00022"/>
    </source>
</evidence>
<evidence type="ECO:0000313" key="5">
    <source>
        <dbReference type="Proteomes" id="UP000018208"/>
    </source>
</evidence>
<dbReference type="Proteomes" id="UP000018208">
    <property type="component" value="Unassembled WGS sequence"/>
</dbReference>
<evidence type="ECO:0000256" key="1">
    <source>
        <dbReference type="SAM" id="Phobius"/>
    </source>
</evidence>
<feature type="domain" description="EGF-like" evidence="2">
    <location>
        <begin position="374"/>
        <end position="385"/>
    </location>
</feature>
<keyword evidence="1" id="KW-0812">Transmembrane</keyword>
<dbReference type="VEuPathDB" id="GiardiaDB:SS50377_27644"/>
<evidence type="ECO:0000313" key="3">
    <source>
        <dbReference type="EMBL" id="EST46578.1"/>
    </source>
</evidence>
<keyword evidence="1" id="KW-0472">Membrane</keyword>
<organism evidence="3">
    <name type="scientific">Spironucleus salmonicida</name>
    <dbReference type="NCBI Taxonomy" id="348837"/>
    <lineage>
        <taxon>Eukaryota</taxon>
        <taxon>Metamonada</taxon>
        <taxon>Diplomonadida</taxon>
        <taxon>Hexamitidae</taxon>
        <taxon>Hexamitinae</taxon>
        <taxon>Spironucleus</taxon>
    </lineage>
</organism>
<feature type="transmembrane region" description="Helical" evidence="1">
    <location>
        <begin position="444"/>
        <end position="466"/>
    </location>
</feature>
<dbReference type="EMBL" id="KI546073">
    <property type="protein sequence ID" value="EST46578.1"/>
    <property type="molecule type" value="Genomic_DNA"/>
</dbReference>
<accession>V6LQQ2</accession>
<evidence type="ECO:0000313" key="4">
    <source>
        <dbReference type="EMBL" id="KAH0571343.1"/>
    </source>
</evidence>
<dbReference type="InterPro" id="IPR000742">
    <property type="entry name" value="EGF"/>
</dbReference>
<dbReference type="AlphaFoldDB" id="V6LQQ2"/>
<reference evidence="3 4" key="1">
    <citation type="journal article" date="2014" name="PLoS Genet.">
        <title>The Genome of Spironucleus salmonicida Highlights a Fish Pathogen Adapted to Fluctuating Environments.</title>
        <authorList>
            <person name="Xu F."/>
            <person name="Jerlstrom-Hultqvist J."/>
            <person name="Einarsson E."/>
            <person name="Astvaldsson A."/>
            <person name="Svard S.G."/>
            <person name="Andersson J.O."/>
        </authorList>
    </citation>
    <scope>NUCLEOTIDE SEQUENCE</scope>
    <source>
        <strain evidence="4">ATCC 50377</strain>
    </source>
</reference>
<protein>
    <submittedName>
        <fullName evidence="3">Cysteine-rich membrane protein 2</fullName>
    </submittedName>
</protein>
<keyword evidence="5" id="KW-1185">Reference proteome</keyword>
<name>V6LQQ2_9EUKA</name>
<gene>
    <name evidence="3" type="ORF">SS50377_13382</name>
    <name evidence="4" type="ORF">SS50377_27644</name>
</gene>
<dbReference type="EMBL" id="AUWU02000007">
    <property type="protein sequence ID" value="KAH0571343.1"/>
    <property type="molecule type" value="Genomic_DNA"/>
</dbReference>
<dbReference type="PROSITE" id="PS00022">
    <property type="entry name" value="EGF_1"/>
    <property type="match status" value="1"/>
</dbReference>
<proteinExistence type="predicted"/>
<reference evidence="4" key="2">
    <citation type="submission" date="2020-12" db="EMBL/GenBank/DDBJ databases">
        <title>New Spironucleus salmonicida genome in near-complete chromosomes.</title>
        <authorList>
            <person name="Xu F."/>
            <person name="Kurt Z."/>
            <person name="Jimenez-Gonzalez A."/>
            <person name="Astvaldsson A."/>
            <person name="Andersson J.O."/>
            <person name="Svard S.G."/>
        </authorList>
    </citation>
    <scope>NUCLEOTIDE SEQUENCE</scope>
    <source>
        <strain evidence="4">ATCC 50377</strain>
    </source>
</reference>
<sequence length="510" mass="56780">MIYVFCIFVSNRDQLLEQIDKNKNNIELYNDIAVGENLIIGNMTNLNGNNFTLYINELVINNSASILISNVIIKQIKPVIPVSTRQQTIFNNTHDLTFDRVQFENLDILQLINTSYGVLTFKNCIFLNSVFDRIANDTLFSQQFINTLFLQPTVNFHSQSPYTVIKNSSIFTQNLNVQERISSSDSIYSISETVIINSSLDFNSTQDLFSLDRKITSLLVSVQDKSSCNFPNLCKDRVGTKFNPTDSTLSLTFKPQNTILVINYQKSSVNQTNKLGNFSNLFSANCSELESGFLCKCAFLYDSTGKCSKSCETCNGICEFTSKSRDFDSVSCKSCTTPFTNFGTQQICLNADCELNCSGHTCSKAINLKTFYSCKCAQNTTGIYCETCPAGFVKVGNGCFKQVLAGGECYLKQEIITCNSCDSGLVLRGGACVMGLNNVESGSLSFFVLILIIFIVVLIMFFVVLFRTKMPKFLTHKPDRNVHNDGGLNENGKKGVSLNVILEQASQMQQ</sequence>
<keyword evidence="1" id="KW-1133">Transmembrane helix</keyword>